<protein>
    <submittedName>
        <fullName evidence="1">Uncharacterized protein</fullName>
    </submittedName>
</protein>
<organism evidence="1">
    <name type="scientific">marine sediment metagenome</name>
    <dbReference type="NCBI Taxonomy" id="412755"/>
    <lineage>
        <taxon>unclassified sequences</taxon>
        <taxon>metagenomes</taxon>
        <taxon>ecological metagenomes</taxon>
    </lineage>
</organism>
<dbReference type="AlphaFoldDB" id="A0A0F9KXJ1"/>
<evidence type="ECO:0000313" key="1">
    <source>
        <dbReference type="EMBL" id="KKM86433.1"/>
    </source>
</evidence>
<dbReference type="EMBL" id="LAZR01007258">
    <property type="protein sequence ID" value="KKM86433.1"/>
    <property type="molecule type" value="Genomic_DNA"/>
</dbReference>
<proteinExistence type="predicted"/>
<reference evidence="1" key="1">
    <citation type="journal article" date="2015" name="Nature">
        <title>Complex archaea that bridge the gap between prokaryotes and eukaryotes.</title>
        <authorList>
            <person name="Spang A."/>
            <person name="Saw J.H."/>
            <person name="Jorgensen S.L."/>
            <person name="Zaremba-Niedzwiedzka K."/>
            <person name="Martijn J."/>
            <person name="Lind A.E."/>
            <person name="van Eijk R."/>
            <person name="Schleper C."/>
            <person name="Guy L."/>
            <person name="Ettema T.J."/>
        </authorList>
    </citation>
    <scope>NUCLEOTIDE SEQUENCE</scope>
</reference>
<comment type="caution">
    <text evidence="1">The sequence shown here is derived from an EMBL/GenBank/DDBJ whole genome shotgun (WGS) entry which is preliminary data.</text>
</comment>
<gene>
    <name evidence="1" type="ORF">LCGC14_1279120</name>
</gene>
<name>A0A0F9KXJ1_9ZZZZ</name>
<accession>A0A0F9KXJ1</accession>
<sequence>MNSRWLYFYLLERKSKTNVWTVNSKNQGTLLGEIRWYSPWRQYCFYPINSIFNSEGLGEIKKFLDDETEKRRHDGA</sequence>